<dbReference type="AlphaFoldDB" id="A0AA37PIF5"/>
<evidence type="ECO:0000313" key="10">
    <source>
        <dbReference type="Proteomes" id="UP001139505"/>
    </source>
</evidence>
<keyword evidence="2 5" id="KW-0812">Transmembrane</keyword>
<keyword evidence="9" id="KW-1185">Reference proteome</keyword>
<evidence type="ECO:0000256" key="3">
    <source>
        <dbReference type="ARBA" id="ARBA00022989"/>
    </source>
</evidence>
<dbReference type="Proteomes" id="UP001139505">
    <property type="component" value="Unassembled WGS sequence"/>
</dbReference>
<accession>A0AA37PIF5</accession>
<reference evidence="8" key="4">
    <citation type="submission" date="2022-04" db="EMBL/GenBank/DDBJ databases">
        <authorList>
            <person name="Komine T."/>
            <person name="Fukano H."/>
            <person name="Wada S."/>
        </authorList>
    </citation>
    <scope>NUCLEOTIDE SEQUENCE</scope>
    <source>
        <strain evidence="8">NJB18185</strain>
    </source>
</reference>
<organism evidence="8 10">
    <name type="scientific">Mycobacterium montefiorense</name>
    <dbReference type="NCBI Taxonomy" id="154654"/>
    <lineage>
        <taxon>Bacteria</taxon>
        <taxon>Bacillati</taxon>
        <taxon>Actinomycetota</taxon>
        <taxon>Actinomycetes</taxon>
        <taxon>Mycobacteriales</taxon>
        <taxon>Mycobacteriaceae</taxon>
        <taxon>Mycobacterium</taxon>
        <taxon>Mycobacterium simiae complex</taxon>
    </lineage>
</organism>
<comment type="caution">
    <text evidence="8">The sequence shown here is derived from an EMBL/GenBank/DDBJ whole genome shotgun (WGS) entry which is preliminary data.</text>
</comment>
<feature type="domain" description="DUF202" evidence="6">
    <location>
        <begin position="12"/>
        <end position="72"/>
    </location>
</feature>
<evidence type="ECO:0000256" key="4">
    <source>
        <dbReference type="ARBA" id="ARBA00023136"/>
    </source>
</evidence>
<evidence type="ECO:0000313" key="7">
    <source>
        <dbReference type="EMBL" id="GBG37321.1"/>
    </source>
</evidence>
<comment type="subcellular location">
    <subcellularLocation>
        <location evidence="1">Endomembrane system</location>
        <topology evidence="1">Multi-pass membrane protein</topology>
    </subcellularLocation>
</comment>
<reference evidence="7" key="1">
    <citation type="journal article" date="2018" name="Genome Announc.">
        <title>Draft Genome Sequence of Mycobacterium montefiorense Isolated from Japanese Black Salamander (Hynobius nigrescens).</title>
        <authorList>
            <person name="Fukano H."/>
            <person name="Yoshida M."/>
            <person name="Shimizu A."/>
            <person name="Iwao H."/>
            <person name="Katayama Y."/>
            <person name="Omatsu T."/>
            <person name="Mizutani T."/>
            <person name="Kurata O."/>
            <person name="Wada S."/>
            <person name="Hoshino Y."/>
        </authorList>
    </citation>
    <scope>NUCLEOTIDE SEQUENCE</scope>
    <source>
        <strain evidence="7">BS</strain>
    </source>
</reference>
<dbReference type="Proteomes" id="UP000245060">
    <property type="component" value="Unassembled WGS sequence"/>
</dbReference>
<keyword evidence="4 5" id="KW-0472">Membrane</keyword>
<name>A0AA37PIF5_9MYCO</name>
<evidence type="ECO:0000313" key="9">
    <source>
        <dbReference type="Proteomes" id="UP000245060"/>
    </source>
</evidence>
<evidence type="ECO:0000313" key="8">
    <source>
        <dbReference type="EMBL" id="GKU70368.1"/>
    </source>
</evidence>
<gene>
    <name evidence="7" type="ORF">MmonteBS_16930</name>
    <name evidence="8" type="ORF">NJB18185_01450</name>
</gene>
<evidence type="ECO:0000256" key="1">
    <source>
        <dbReference type="ARBA" id="ARBA00004127"/>
    </source>
</evidence>
<dbReference type="RefSeq" id="WP_108921488.1">
    <property type="nucleotide sequence ID" value="NZ_BFCH01000011.1"/>
</dbReference>
<evidence type="ECO:0000256" key="2">
    <source>
        <dbReference type="ARBA" id="ARBA00022692"/>
    </source>
</evidence>
<dbReference type="Pfam" id="PF02656">
    <property type="entry name" value="DUF202"/>
    <property type="match status" value="1"/>
</dbReference>
<dbReference type="EMBL" id="BFCH01000011">
    <property type="protein sequence ID" value="GBG37321.1"/>
    <property type="molecule type" value="Genomic_DNA"/>
</dbReference>
<keyword evidence="3 5" id="KW-1133">Transmembrane helix</keyword>
<feature type="transmembrane region" description="Helical" evidence="5">
    <location>
        <begin position="47"/>
        <end position="68"/>
    </location>
</feature>
<dbReference type="GO" id="GO:0012505">
    <property type="term" value="C:endomembrane system"/>
    <property type="evidence" value="ECO:0007669"/>
    <property type="project" value="UniProtKB-SubCell"/>
</dbReference>
<dbReference type="InterPro" id="IPR003807">
    <property type="entry name" value="DUF202"/>
</dbReference>
<dbReference type="EMBL" id="BQYH01000002">
    <property type="protein sequence ID" value="GKU70368.1"/>
    <property type="molecule type" value="Genomic_DNA"/>
</dbReference>
<reference evidence="9" key="2">
    <citation type="submission" date="2018-04" db="EMBL/GenBank/DDBJ databases">
        <title>Draft genome sequence of Mycobacterium montefiorense isolated from Japanese black salamander.</title>
        <authorList>
            <person name="Fukano H."/>
            <person name="Yoshida M."/>
            <person name="Shimizu A."/>
            <person name="Iwao H."/>
            <person name="Kurata O."/>
            <person name="Katayama Y."/>
            <person name="Omatsu T."/>
            <person name="Mizutani T."/>
            <person name="Wada S."/>
            <person name="Hoshino Y."/>
        </authorList>
    </citation>
    <scope>NUCLEOTIDE SEQUENCE [LARGE SCALE GENOMIC DNA]</scope>
    <source>
        <strain evidence="9">BS</strain>
    </source>
</reference>
<feature type="transmembrane region" description="Helical" evidence="5">
    <location>
        <begin position="89"/>
        <end position="111"/>
    </location>
</feature>
<proteinExistence type="predicted"/>
<sequence length="114" mass="12045">MTQASAHYPGGGLQAERTTLAWTRTSFAFLVNGALLTVKDLHGVKGAAALTAAGLALAAALSSYLIALQRQRTLQLRPLPARITPRRQVYTVGVAALLLIFMTALLVALHARPA</sequence>
<evidence type="ECO:0000256" key="5">
    <source>
        <dbReference type="SAM" id="Phobius"/>
    </source>
</evidence>
<protein>
    <recommendedName>
        <fullName evidence="6">DUF202 domain-containing protein</fullName>
    </recommendedName>
</protein>
<evidence type="ECO:0000259" key="6">
    <source>
        <dbReference type="Pfam" id="PF02656"/>
    </source>
</evidence>
<reference evidence="8" key="3">
    <citation type="journal article" date="2022" name="Microbiol. Resour. Announc.">
        <title>Draft Genome Sequences of Eight Mycobacterium montefiorense Strains Isolated from Salamanders in Captivity.</title>
        <authorList>
            <person name="Komine T."/>
            <person name="Ihara H."/>
            <person name="Fukano H."/>
            <person name="Hoshino Y."/>
            <person name="Kurata O."/>
            <person name="Wada S."/>
        </authorList>
    </citation>
    <scope>NUCLEOTIDE SEQUENCE</scope>
    <source>
        <strain evidence="8">NJB18185</strain>
    </source>
</reference>